<evidence type="ECO:0000256" key="1">
    <source>
        <dbReference type="SAM" id="MobiDB-lite"/>
    </source>
</evidence>
<gene>
    <name evidence="2" type="ORF">PVAP13_3NG258037</name>
</gene>
<feature type="compositionally biased region" description="Basic and acidic residues" evidence="1">
    <location>
        <begin position="1"/>
        <end position="13"/>
    </location>
</feature>
<feature type="compositionally biased region" description="Gly residues" evidence="1">
    <location>
        <begin position="24"/>
        <end position="34"/>
    </location>
</feature>
<protein>
    <submittedName>
        <fullName evidence="2">Uncharacterized protein</fullName>
    </submittedName>
</protein>
<accession>A0A8T0UBS4</accession>
<feature type="region of interest" description="Disordered" evidence="1">
    <location>
        <begin position="206"/>
        <end position="236"/>
    </location>
</feature>
<dbReference type="AlphaFoldDB" id="A0A8T0UBS4"/>
<dbReference type="EMBL" id="CM029042">
    <property type="protein sequence ID" value="KAG2617859.1"/>
    <property type="molecule type" value="Genomic_DNA"/>
</dbReference>
<organism evidence="2 3">
    <name type="scientific">Panicum virgatum</name>
    <name type="common">Blackwell switchgrass</name>
    <dbReference type="NCBI Taxonomy" id="38727"/>
    <lineage>
        <taxon>Eukaryota</taxon>
        <taxon>Viridiplantae</taxon>
        <taxon>Streptophyta</taxon>
        <taxon>Embryophyta</taxon>
        <taxon>Tracheophyta</taxon>
        <taxon>Spermatophyta</taxon>
        <taxon>Magnoliopsida</taxon>
        <taxon>Liliopsida</taxon>
        <taxon>Poales</taxon>
        <taxon>Poaceae</taxon>
        <taxon>PACMAD clade</taxon>
        <taxon>Panicoideae</taxon>
        <taxon>Panicodae</taxon>
        <taxon>Paniceae</taxon>
        <taxon>Panicinae</taxon>
        <taxon>Panicum</taxon>
        <taxon>Panicum sect. Hiantes</taxon>
    </lineage>
</organism>
<keyword evidence="3" id="KW-1185">Reference proteome</keyword>
<evidence type="ECO:0000313" key="2">
    <source>
        <dbReference type="EMBL" id="KAG2617859.1"/>
    </source>
</evidence>
<reference evidence="2" key="1">
    <citation type="submission" date="2020-05" db="EMBL/GenBank/DDBJ databases">
        <title>WGS assembly of Panicum virgatum.</title>
        <authorList>
            <person name="Lovell J.T."/>
            <person name="Jenkins J."/>
            <person name="Shu S."/>
            <person name="Juenger T.E."/>
            <person name="Schmutz J."/>
        </authorList>
    </citation>
    <scope>NUCLEOTIDE SEQUENCE</scope>
    <source>
        <strain evidence="2">AP13</strain>
    </source>
</reference>
<feature type="compositionally biased region" description="Low complexity" evidence="1">
    <location>
        <begin position="14"/>
        <end position="23"/>
    </location>
</feature>
<sequence length="277" mass="29764">MLEKHPKTVEPGRPRGAAAVRRAGGAGARRGSGGARPPSPASERTAATAAGARGLRLRRASVRQQRRALVRASRPSPGFPAVLAISNFDLVLGRFPIFLVSVYPAPSAGLAAVLAAVLWLPPLASAPGPCSPARGSCGLRRVRRARPWLPCSLAASPSNFLMLPSNQTAAGHHLSIDLVLHCRLPFFPKYNPHKIRRRHEPTRELPLAQAQADRQSGGSGAAGVRGGRRGAEERKGGEWRMGRVWMGGLDKIGSGRAWGERADMIPAETTRWRPRRR</sequence>
<proteinExistence type="predicted"/>
<dbReference type="Proteomes" id="UP000823388">
    <property type="component" value="Chromosome 3N"/>
</dbReference>
<name>A0A8T0UBS4_PANVG</name>
<feature type="region of interest" description="Disordered" evidence="1">
    <location>
        <begin position="1"/>
        <end position="44"/>
    </location>
</feature>
<comment type="caution">
    <text evidence="2">The sequence shown here is derived from an EMBL/GenBank/DDBJ whole genome shotgun (WGS) entry which is preliminary data.</text>
</comment>
<evidence type="ECO:0000313" key="3">
    <source>
        <dbReference type="Proteomes" id="UP000823388"/>
    </source>
</evidence>